<proteinExistence type="predicted"/>
<dbReference type="EMBL" id="LUGG01000001">
    <property type="protein sequence ID" value="OBZ79294.1"/>
    <property type="molecule type" value="Genomic_DNA"/>
</dbReference>
<gene>
    <name evidence="2" type="ORF">A0H81_00889</name>
</gene>
<keyword evidence="3" id="KW-1185">Reference proteome</keyword>
<dbReference type="InterPro" id="IPR011990">
    <property type="entry name" value="TPR-like_helical_dom_sf"/>
</dbReference>
<dbReference type="OrthoDB" id="185373at2759"/>
<name>A0A1C7MW64_GRIFR</name>
<protein>
    <recommendedName>
        <fullName evidence="4">Pentatricopeptide repeat-containing protein</fullName>
    </recommendedName>
</protein>
<dbReference type="AlphaFoldDB" id="A0A1C7MW64"/>
<evidence type="ECO:0000256" key="1">
    <source>
        <dbReference type="SAM" id="MobiDB-lite"/>
    </source>
</evidence>
<feature type="region of interest" description="Disordered" evidence="1">
    <location>
        <begin position="82"/>
        <end position="120"/>
    </location>
</feature>
<organism evidence="2 3">
    <name type="scientific">Grifola frondosa</name>
    <name type="common">Maitake</name>
    <name type="synonym">Polyporus frondosus</name>
    <dbReference type="NCBI Taxonomy" id="5627"/>
    <lineage>
        <taxon>Eukaryota</taxon>
        <taxon>Fungi</taxon>
        <taxon>Dikarya</taxon>
        <taxon>Basidiomycota</taxon>
        <taxon>Agaricomycotina</taxon>
        <taxon>Agaricomycetes</taxon>
        <taxon>Polyporales</taxon>
        <taxon>Grifolaceae</taxon>
        <taxon>Grifola</taxon>
    </lineage>
</organism>
<evidence type="ECO:0000313" key="2">
    <source>
        <dbReference type="EMBL" id="OBZ79294.1"/>
    </source>
</evidence>
<sequence length="327" mass="37478">MRWRVGQDFRRLHQAAHLILTRRRPVLYPSCLAIQPLHHSICPRCPPVLAAQAWPTRVSGWSRSARDDVEYLEEGSVGRSTHHISLKGGQQKGDVPRQQPTEEDAACAKTCEDPSPRPWPPPDLLTTLDAAFFRWAMKHVTARKLQKLAGGSRLLDVLQDRKMAVALALHLVKVKRPKRALWVLFVSQNVGSKLKQNAYEVIAHQLAETSQWGSMFKLIETGRCHTGRTTVRLLNWYTRALLETHRYTLLEDVIARFEKENLKPNRRTFHHLISGHIRNRNLTLAKRNLAKMEEAGFPIDSSHIPSSCLPTVRWVAILLSSLNRWRH</sequence>
<dbReference type="STRING" id="5627.A0A1C7MW64"/>
<reference evidence="2 3" key="1">
    <citation type="submission" date="2016-03" db="EMBL/GenBank/DDBJ databases">
        <title>Whole genome sequencing of Grifola frondosa 9006-11.</title>
        <authorList>
            <person name="Min B."/>
            <person name="Park H."/>
            <person name="Kim J.-G."/>
            <person name="Cho H."/>
            <person name="Oh Y.-L."/>
            <person name="Kong W.-S."/>
            <person name="Choi I.-G."/>
        </authorList>
    </citation>
    <scope>NUCLEOTIDE SEQUENCE [LARGE SCALE GENOMIC DNA]</scope>
    <source>
        <strain evidence="2 3">9006-11</strain>
    </source>
</reference>
<dbReference type="Proteomes" id="UP000092993">
    <property type="component" value="Unassembled WGS sequence"/>
</dbReference>
<comment type="caution">
    <text evidence="2">The sequence shown here is derived from an EMBL/GenBank/DDBJ whole genome shotgun (WGS) entry which is preliminary data.</text>
</comment>
<dbReference type="Gene3D" id="1.25.40.10">
    <property type="entry name" value="Tetratricopeptide repeat domain"/>
    <property type="match status" value="1"/>
</dbReference>
<evidence type="ECO:0000313" key="3">
    <source>
        <dbReference type="Proteomes" id="UP000092993"/>
    </source>
</evidence>
<evidence type="ECO:0008006" key="4">
    <source>
        <dbReference type="Google" id="ProtNLM"/>
    </source>
</evidence>
<accession>A0A1C7MW64</accession>